<dbReference type="PANTHER" id="PTHR42085:SF4">
    <property type="entry name" value="F-BOX DOMAIN-CONTAINING PROTEIN"/>
    <property type="match status" value="1"/>
</dbReference>
<evidence type="ECO:0000313" key="2">
    <source>
        <dbReference type="EMBL" id="KAK3048792.1"/>
    </source>
</evidence>
<protein>
    <submittedName>
        <fullName evidence="2">Uncharacterized protein</fullName>
    </submittedName>
</protein>
<dbReference type="Proteomes" id="UP001271007">
    <property type="component" value="Unassembled WGS sequence"/>
</dbReference>
<proteinExistence type="predicted"/>
<comment type="caution">
    <text evidence="2">The sequence shown here is derived from an EMBL/GenBank/DDBJ whole genome shotgun (WGS) entry which is preliminary data.</text>
</comment>
<evidence type="ECO:0000313" key="3">
    <source>
        <dbReference type="Proteomes" id="UP001271007"/>
    </source>
</evidence>
<feature type="region of interest" description="Disordered" evidence="1">
    <location>
        <begin position="459"/>
        <end position="522"/>
    </location>
</feature>
<feature type="region of interest" description="Disordered" evidence="1">
    <location>
        <begin position="620"/>
        <end position="643"/>
    </location>
</feature>
<dbReference type="EMBL" id="JAWDJX010000045">
    <property type="protein sequence ID" value="KAK3048792.1"/>
    <property type="molecule type" value="Genomic_DNA"/>
</dbReference>
<feature type="region of interest" description="Disordered" evidence="1">
    <location>
        <begin position="759"/>
        <end position="784"/>
    </location>
</feature>
<feature type="compositionally biased region" description="Basic and acidic residues" evidence="1">
    <location>
        <begin position="378"/>
        <end position="389"/>
    </location>
</feature>
<keyword evidence="3" id="KW-1185">Reference proteome</keyword>
<dbReference type="PANTHER" id="PTHR42085">
    <property type="entry name" value="F-BOX DOMAIN-CONTAINING PROTEIN"/>
    <property type="match status" value="1"/>
</dbReference>
<feature type="region of interest" description="Disordered" evidence="1">
    <location>
        <begin position="352"/>
        <end position="391"/>
    </location>
</feature>
<accession>A0AAJ0DEN0</accession>
<name>A0AAJ0DEN0_9PEZI</name>
<reference evidence="2" key="1">
    <citation type="submission" date="2023-04" db="EMBL/GenBank/DDBJ databases">
        <title>Black Yeasts Isolated from many extreme environments.</title>
        <authorList>
            <person name="Coleine C."/>
            <person name="Stajich J.E."/>
            <person name="Selbmann L."/>
        </authorList>
    </citation>
    <scope>NUCLEOTIDE SEQUENCE</scope>
    <source>
        <strain evidence="2">CCFEE 5312</strain>
    </source>
</reference>
<organism evidence="2 3">
    <name type="scientific">Extremus antarcticus</name>
    <dbReference type="NCBI Taxonomy" id="702011"/>
    <lineage>
        <taxon>Eukaryota</taxon>
        <taxon>Fungi</taxon>
        <taxon>Dikarya</taxon>
        <taxon>Ascomycota</taxon>
        <taxon>Pezizomycotina</taxon>
        <taxon>Dothideomycetes</taxon>
        <taxon>Dothideomycetidae</taxon>
        <taxon>Mycosphaerellales</taxon>
        <taxon>Extremaceae</taxon>
        <taxon>Extremus</taxon>
    </lineage>
</organism>
<dbReference type="AlphaFoldDB" id="A0AAJ0DEN0"/>
<feature type="compositionally biased region" description="Low complexity" evidence="1">
    <location>
        <begin position="628"/>
        <end position="641"/>
    </location>
</feature>
<gene>
    <name evidence="2" type="ORF">LTR09_009904</name>
</gene>
<sequence length="856" mass="93082">MASMESSTELPFSSSLGNLCPVHRRIGFCEQFPCPFYVAMGSAVSLVPSSTALQDRYSPAEVLTATDEEPPFWRLAYELREEIYSLVLCSEPKLRLATKGGKLVLNAEDAVRKNLLALTAVCRKMQSETTALFFHRNTFSLAVVAFDSIHLTADRYYAHQQDRHASNRSEPRSGCPGSIPAFQFEWTAAFEQWTGQIGSTNLFHLRQINIALGDWDLSRPAPGIDSDVARALIDIKRSLAGTAATCDITVRVWLPSALGRPKFATFKLCLTHPGATLEMVDELLANTFDHFEMMSSHGKIPDKEFAAFEKQVEFCERRLKGFVEEIEAAPVTMHRKRGSSMLGRMFGKLGGGEDDDKKVGNASANRPAAEQGKIVKSKGQEGKFFDGSKRALSRAKTKKTVRFSYPFYKTQQKPPNPPKAHVTEDANDNSDTDTLVDGLDAQIHQAQQCWSYSSQSIRVVDTNSPRPPSSSPTQSDFSSASEYEDVQAEVLPHAESPNPSFFAGESPSYDSSPAEPNNRMIPPKAAKRLGMHVNIPLEAAENFDCGFYDVPEAVLSYAHSPTPSLFREEFAASASALAGPVNLAILSKAAQRLGVPVTMLQAAAAHQDSRFDDYHDERLQYAGSPRPSFSSGESADYGSSSTELPTGSFNVAIPSKAAKRLGVPMTIPSQAATRLDLPAKPATPINYTAPAIGTTAPATKQQGPLHRTASAIAPPVPPTSQVAKRLALRDELTKPVSSTAPGIQQQRPIPRIAPAIAPAIPQRSPRRRPPTPGFEASTRTQVSGPITPAERQVVLPRFTVQLEDCRFPSVQDLTMSKKAGKTWRAVKQGLHNPGFMAGGDPAGGAMMMGLRREEGD</sequence>
<dbReference type="InterPro" id="IPR038883">
    <property type="entry name" value="AN11006-like"/>
</dbReference>
<evidence type="ECO:0000256" key="1">
    <source>
        <dbReference type="SAM" id="MobiDB-lite"/>
    </source>
</evidence>
<feature type="compositionally biased region" description="Low complexity" evidence="1">
    <location>
        <begin position="471"/>
        <end position="481"/>
    </location>
</feature>
<feature type="region of interest" description="Disordered" evidence="1">
    <location>
        <begin position="403"/>
        <end position="435"/>
    </location>
</feature>